<feature type="compositionally biased region" description="Polar residues" evidence="8">
    <location>
        <begin position="36"/>
        <end position="51"/>
    </location>
</feature>
<keyword evidence="4 9" id="KW-1133">Transmembrane helix</keyword>
<keyword evidence="7" id="KW-0407">Ion channel</keyword>
<dbReference type="SUPFAM" id="SSF81324">
    <property type="entry name" value="Voltage-gated potassium channels"/>
    <property type="match status" value="1"/>
</dbReference>
<dbReference type="Pfam" id="PF00520">
    <property type="entry name" value="Ion_trans"/>
    <property type="match status" value="1"/>
</dbReference>
<dbReference type="Proteomes" id="UP000886595">
    <property type="component" value="Unassembled WGS sequence"/>
</dbReference>
<keyword evidence="3 9" id="KW-0812">Transmembrane</keyword>
<evidence type="ECO:0000256" key="1">
    <source>
        <dbReference type="ARBA" id="ARBA00004141"/>
    </source>
</evidence>
<feature type="transmembrane region" description="Helical" evidence="9">
    <location>
        <begin position="286"/>
        <end position="303"/>
    </location>
</feature>
<evidence type="ECO:0000313" key="12">
    <source>
        <dbReference type="Proteomes" id="UP000886595"/>
    </source>
</evidence>
<evidence type="ECO:0000256" key="4">
    <source>
        <dbReference type="ARBA" id="ARBA00022989"/>
    </source>
</evidence>
<dbReference type="PANTHER" id="PTHR45651">
    <property type="entry name" value="CYCLIC NUCLEOTIDE-GATED ION CHANNEL 15-RELATED-RELATED"/>
    <property type="match status" value="1"/>
</dbReference>
<dbReference type="AlphaFoldDB" id="A0A8X7VHY0"/>
<dbReference type="EMBL" id="JAAMPC010000005">
    <property type="protein sequence ID" value="KAG2311569.1"/>
    <property type="molecule type" value="Genomic_DNA"/>
</dbReference>
<organism evidence="11 12">
    <name type="scientific">Brassica carinata</name>
    <name type="common">Ethiopian mustard</name>
    <name type="synonym">Abyssinian cabbage</name>
    <dbReference type="NCBI Taxonomy" id="52824"/>
    <lineage>
        <taxon>Eukaryota</taxon>
        <taxon>Viridiplantae</taxon>
        <taxon>Streptophyta</taxon>
        <taxon>Embryophyta</taxon>
        <taxon>Tracheophyta</taxon>
        <taxon>Spermatophyta</taxon>
        <taxon>Magnoliopsida</taxon>
        <taxon>eudicotyledons</taxon>
        <taxon>Gunneridae</taxon>
        <taxon>Pentapetalae</taxon>
        <taxon>rosids</taxon>
        <taxon>malvids</taxon>
        <taxon>Brassicales</taxon>
        <taxon>Brassicaceae</taxon>
        <taxon>Brassiceae</taxon>
        <taxon>Brassica</taxon>
    </lineage>
</organism>
<keyword evidence="5 9" id="KW-0472">Membrane</keyword>
<name>A0A8X7VHY0_BRACI</name>
<dbReference type="OrthoDB" id="421226at2759"/>
<keyword evidence="7" id="KW-0813">Transport</keyword>
<evidence type="ECO:0000256" key="7">
    <source>
        <dbReference type="ARBA" id="ARBA00023303"/>
    </source>
</evidence>
<dbReference type="PANTHER" id="PTHR45651:SF11">
    <property type="entry name" value="CYCLIC NUCLEOTIDE-GATED ION CHANNEL 20, CHLOROPLASTIC-RELATED"/>
    <property type="match status" value="1"/>
</dbReference>
<evidence type="ECO:0000256" key="6">
    <source>
        <dbReference type="ARBA" id="ARBA00023149"/>
    </source>
</evidence>
<evidence type="ECO:0000313" key="11">
    <source>
        <dbReference type="EMBL" id="KAG2311569.1"/>
    </source>
</evidence>
<evidence type="ECO:0000256" key="3">
    <source>
        <dbReference type="ARBA" id="ARBA00022692"/>
    </source>
</evidence>
<comment type="subcellular location">
    <subcellularLocation>
        <location evidence="1">Membrane</location>
        <topology evidence="1">Multi-pass membrane protein</topology>
    </subcellularLocation>
</comment>
<dbReference type="GO" id="GO:0005216">
    <property type="term" value="F:monoatomic ion channel activity"/>
    <property type="evidence" value="ECO:0007669"/>
    <property type="project" value="InterPro"/>
</dbReference>
<accession>A0A8X7VHY0</accession>
<dbReference type="InterPro" id="IPR005821">
    <property type="entry name" value="Ion_trans_dom"/>
</dbReference>
<feature type="compositionally biased region" description="Low complexity" evidence="8">
    <location>
        <begin position="14"/>
        <end position="35"/>
    </location>
</feature>
<dbReference type="GO" id="GO:0030552">
    <property type="term" value="F:cAMP binding"/>
    <property type="evidence" value="ECO:0007669"/>
    <property type="project" value="UniProtKB-KW"/>
</dbReference>
<evidence type="ECO:0000256" key="9">
    <source>
        <dbReference type="SAM" id="Phobius"/>
    </source>
</evidence>
<keyword evidence="12" id="KW-1185">Reference proteome</keyword>
<keyword evidence="2" id="KW-0547">Nucleotide-binding</keyword>
<feature type="region of interest" description="Disordered" evidence="8">
    <location>
        <begin position="1"/>
        <end position="88"/>
    </location>
</feature>
<feature type="domain" description="Ion transport" evidence="10">
    <location>
        <begin position="192"/>
        <end position="395"/>
    </location>
</feature>
<proteinExistence type="predicted"/>
<protein>
    <recommendedName>
        <fullName evidence="10">Ion transport domain-containing protein</fullName>
    </recommendedName>
</protein>
<evidence type="ECO:0000259" key="10">
    <source>
        <dbReference type="Pfam" id="PF00520"/>
    </source>
</evidence>
<evidence type="ECO:0000256" key="5">
    <source>
        <dbReference type="ARBA" id="ARBA00023136"/>
    </source>
</evidence>
<evidence type="ECO:0000256" key="2">
    <source>
        <dbReference type="ARBA" id="ARBA00022566"/>
    </source>
</evidence>
<keyword evidence="6" id="KW-0114">cAMP</keyword>
<comment type="caution">
    <text evidence="11">The sequence shown here is derived from an EMBL/GenBank/DDBJ whole genome shotgun (WGS) entry which is preliminary data.</text>
</comment>
<dbReference type="GO" id="GO:0016020">
    <property type="term" value="C:membrane"/>
    <property type="evidence" value="ECO:0007669"/>
    <property type="project" value="UniProtKB-SubCell"/>
</dbReference>
<keyword evidence="2" id="KW-0116">cAMP-binding</keyword>
<sequence length="420" mass="46973">MVSPNENDKTPMLSISDASSSSSSRTRAFTSRTRSVPLSNPTDQTDNSSAVTLGYAGSLRSQSRRPPLVPMAGPLSSSTRRPEPFFLPPTRRSSGYFGDLEEVNSDDGEFVLEHAHLLRSGKLGMCNDPYCTTCPSNYNHKASRLPNPTVSASTFHNALYDDAISWARRFASCVNICLPGIMNPHSKAVQIWTKFFAVSSLFAIFIDPFFFFVILVQKILLISILLGIPAQLGASRGSYAKDFFRAANLVQYILKLFRLLPLFKLAGQTTTGFIFESTWENFVTNLLTFMLAGHVVGSCWYFFGLRRINQCVLNACGHSERECRDLINCGHVDSKISASLRALWRDNARANACFREDGFTYGIYMNAVNLTHHSSLFTRYSYSLLWGFQQISTLAGNQVPSYFQPRDERLKTIDSTARIE</sequence>
<gene>
    <name evidence="11" type="ORF">Bca52824_023126</name>
</gene>
<evidence type="ECO:0000256" key="8">
    <source>
        <dbReference type="SAM" id="MobiDB-lite"/>
    </source>
</evidence>
<reference evidence="11 12" key="1">
    <citation type="submission" date="2020-02" db="EMBL/GenBank/DDBJ databases">
        <authorList>
            <person name="Ma Q."/>
            <person name="Huang Y."/>
            <person name="Song X."/>
            <person name="Pei D."/>
        </authorList>
    </citation>
    <scope>NUCLEOTIDE SEQUENCE [LARGE SCALE GENOMIC DNA]</scope>
    <source>
        <strain evidence="11">Sxm20200214</strain>
        <tissue evidence="11">Leaf</tissue>
    </source>
</reference>
<keyword evidence="7" id="KW-0406">Ion transport</keyword>